<dbReference type="Proteomes" id="UP001210978">
    <property type="component" value="Chromosome"/>
</dbReference>
<protein>
    <submittedName>
        <fullName evidence="2">Uncharacterized protein</fullName>
    </submittedName>
</protein>
<keyword evidence="3" id="KW-1185">Reference proteome</keyword>
<proteinExistence type="predicted"/>
<organism evidence="2 3">
    <name type="scientific">Chryseobacterium camelliae</name>
    <dbReference type="NCBI Taxonomy" id="1265445"/>
    <lineage>
        <taxon>Bacteria</taxon>
        <taxon>Pseudomonadati</taxon>
        <taxon>Bacteroidota</taxon>
        <taxon>Flavobacteriia</taxon>
        <taxon>Flavobacteriales</taxon>
        <taxon>Weeksellaceae</taxon>
        <taxon>Chryseobacterium group</taxon>
        <taxon>Chryseobacterium</taxon>
    </lineage>
</organism>
<dbReference type="RefSeq" id="WP_271148149.1">
    <property type="nucleotide sequence ID" value="NZ_CP115859.1"/>
</dbReference>
<evidence type="ECO:0000313" key="3">
    <source>
        <dbReference type="Proteomes" id="UP001210978"/>
    </source>
</evidence>
<feature type="signal peptide" evidence="1">
    <location>
        <begin position="1"/>
        <end position="19"/>
    </location>
</feature>
<reference evidence="2 3" key="1">
    <citation type="submission" date="2023-01" db="EMBL/GenBank/DDBJ databases">
        <title>Complete genome of Chryseobacterium camelliae VAN22-5A.</title>
        <authorList>
            <person name="Zong G."/>
            <person name="Cao G."/>
        </authorList>
    </citation>
    <scope>NUCLEOTIDE SEQUENCE [LARGE SCALE GENOMIC DNA]</scope>
    <source>
        <strain evidence="2 3">VAN22-5A</strain>
    </source>
</reference>
<evidence type="ECO:0000313" key="2">
    <source>
        <dbReference type="EMBL" id="WBV59794.1"/>
    </source>
</evidence>
<accession>A0ABY7QJH6</accession>
<evidence type="ECO:0000256" key="1">
    <source>
        <dbReference type="SAM" id="SignalP"/>
    </source>
</evidence>
<gene>
    <name evidence="2" type="ORF">PFY12_12170</name>
</gene>
<feature type="chain" id="PRO_5045544091" evidence="1">
    <location>
        <begin position="20"/>
        <end position="253"/>
    </location>
</feature>
<keyword evidence="1" id="KW-0732">Signal</keyword>
<dbReference type="EMBL" id="CP115859">
    <property type="protein sequence ID" value="WBV59794.1"/>
    <property type="molecule type" value="Genomic_DNA"/>
</dbReference>
<name>A0ABY7QJH6_9FLAO</name>
<sequence length="253" mass="29035">MKFKTLLLALFLVSTASFAQKVKYTDAEEKVMETYYFDAQFPGAGKKKTSVVILKDGSIHKGYCENLKTKKSQIYSISIKDSATKKPMTFDAENVSELYLYKSGFGKAMMVSKYMSSIRNYQTKKLGDITSKEYVHFVNQTASLKNKQEEQEFLMQLINPEFDKIISVYNDPRAHQTNSFAAMGPVQLGGGVLKSYYVKKGDKVLWLEKSDFDENYDFLFGDNPEFMAKYPKKSVDWGYFSFLVMKYTEMSAK</sequence>